<reference evidence="1 2" key="1">
    <citation type="submission" date="2009-09" db="EMBL/GenBank/DDBJ databases">
        <authorList>
            <person name="Weinstock G."/>
            <person name="Sodergren E."/>
            <person name="Clifton S."/>
            <person name="Fulton L."/>
            <person name="Fulton B."/>
            <person name="Courtney L."/>
            <person name="Fronick C."/>
            <person name="Harrison M."/>
            <person name="Strong C."/>
            <person name="Farmer C."/>
            <person name="Delahaunty K."/>
            <person name="Markovic C."/>
            <person name="Hall O."/>
            <person name="Minx P."/>
            <person name="Tomlinson C."/>
            <person name="Mitreva M."/>
            <person name="Nelson J."/>
            <person name="Hou S."/>
            <person name="Wollam A."/>
            <person name="Pepin K.H."/>
            <person name="Johnson M."/>
            <person name="Bhonagiri V."/>
            <person name="Nash W.E."/>
            <person name="Warren W."/>
            <person name="Chinwalla A."/>
            <person name="Mardis E.R."/>
            <person name="Wilson R.K."/>
        </authorList>
    </citation>
    <scope>NUCLEOTIDE SEQUENCE [LARGE SCALE GENOMIC DNA]</scope>
    <source>
        <strain evidence="1 2">F0254</strain>
    </source>
</reference>
<gene>
    <name evidence="1" type="ORF">GCWU000323_02537</name>
</gene>
<evidence type="ECO:0000313" key="2">
    <source>
        <dbReference type="Proteomes" id="UP000006233"/>
    </source>
</evidence>
<comment type="caution">
    <text evidence="1">The sequence shown here is derived from an EMBL/GenBank/DDBJ whole genome shotgun (WGS) entry which is preliminary data.</text>
</comment>
<dbReference type="HOGENOM" id="CLU_208489_0_0_0"/>
<organism evidence="1 2">
    <name type="scientific">Leptotrichia hofstadii F0254</name>
    <dbReference type="NCBI Taxonomy" id="634994"/>
    <lineage>
        <taxon>Bacteria</taxon>
        <taxon>Fusobacteriati</taxon>
        <taxon>Fusobacteriota</taxon>
        <taxon>Fusobacteriia</taxon>
        <taxon>Fusobacteriales</taxon>
        <taxon>Leptotrichiaceae</taxon>
        <taxon>Leptotrichia</taxon>
    </lineage>
</organism>
<dbReference type="EMBL" id="ACVB02000029">
    <property type="protein sequence ID" value="EEX73209.1"/>
    <property type="molecule type" value="Genomic_DNA"/>
</dbReference>
<evidence type="ECO:0000313" key="1">
    <source>
        <dbReference type="EMBL" id="EEX73209.1"/>
    </source>
</evidence>
<protein>
    <submittedName>
        <fullName evidence="1">Uncharacterized protein</fullName>
    </submittedName>
</protein>
<name>C9N116_9FUSO</name>
<accession>C9N116</accession>
<proteinExistence type="predicted"/>
<dbReference type="Proteomes" id="UP000006233">
    <property type="component" value="Unassembled WGS sequence"/>
</dbReference>
<dbReference type="AlphaFoldDB" id="C9N116"/>
<sequence>MLAKLSEHSEFFVSAERCRRLAIGCRICGNEQSYENKKEKT</sequence>